<proteinExistence type="predicted"/>
<comment type="caution">
    <text evidence="3">The sequence shown here is derived from an EMBL/GenBank/DDBJ whole genome shotgun (WGS) entry which is preliminary data.</text>
</comment>
<reference evidence="3" key="1">
    <citation type="journal article" date="2019" name="Sci. Rep.">
        <title>Draft genome of Tanacetum cinerariifolium, the natural source of mosquito coil.</title>
        <authorList>
            <person name="Yamashiro T."/>
            <person name="Shiraishi A."/>
            <person name="Satake H."/>
            <person name="Nakayama K."/>
        </authorList>
    </citation>
    <scope>NUCLEOTIDE SEQUENCE</scope>
</reference>
<feature type="compositionally biased region" description="Acidic residues" evidence="1">
    <location>
        <begin position="808"/>
        <end position="825"/>
    </location>
</feature>
<feature type="compositionally biased region" description="Basic and acidic residues" evidence="1">
    <location>
        <begin position="791"/>
        <end position="807"/>
    </location>
</feature>
<sequence>MVIKKLKERINSLSGNMKEDKIKKELEEIETINIELDHREQILVITTLKDNLSKLKGKAIVDEAVISHPIDPKMLKVDVAPLAPKLQNNRTVHFDYLKHTQEETMTLRKIVEHERLLNPLNTSLDYVCDKLMAVTSMNKTKRVRFTKPVTSSRNINIKTTSSSNVVSNKPMLFSTGVNLSTSASGSQPSGNACPLTRIITTAKVPLRKPITLESNLPKPVVTLVYSRKPKASRNNVLVGISHETYLALLSKTRQLVPQIIETIHVVFDELTAMASEQSSSGLTLYEMTPAIISLGLMPNPTSLTPFVPPLTDWDMLFQPLFDELLTLPPSVDHPAPEVISLIAKVVAPKLAASTGSPFSTTVDQDAPSASNSQSTPKTQHPIIPNDVVEDSHDIEVAGSKQCKKNSMSLNALSILKNKARLVARGYRQEDGIAFEESFASVVRLEAIRIFLAYAAHINMVVYQMDVNTAFLNGKLREEVYVSQPDGFVDPDNPNYVYKLKKALYGLKQAPRALYDMLSSFLISQDFSKGLVDPTLFIRKNSNAYFWKYNFESCDPVDTPMVEKSKLDEDKEGKAADPSHYCDADHAGFQDTRHSTSGRLQFLGDRLISTMDITIDQKVALDEALVPHASRLRIGKTGIPKIYMQEFWATATVHHHSIRFKMNNKKRILNLKYFREMLQICPLIPNQQFDELPFEEEILAFLRQLGHSGEIKMIIDDQSIPRRIKYSAILPVELTNEAIKNSKSYKEYYAIASEAEPPKTKASVKKKQSSSDTTMPPPTATGKRLKTSAKVGKPDKEKQPAKSSKAKDDQDDNDDDEQTNSDNDVDDFVHPKFSTHDEEDKDEESFDSIVQTPSQVKNTDEDSHGMNVKGDEMDDEGANEEDEANELCRDVNINLEGQQQSLSVSSHFVSNMLNPSPNTENEDFLNKLDENIQKTIKEQVKEQVKTSHAVAADPSELEPKKILIDKMESNKSIHRSDEQKNSTKLWLMLTNVTSSYLTHMEIRSH</sequence>
<feature type="region of interest" description="Disordered" evidence="1">
    <location>
        <begin position="356"/>
        <end position="384"/>
    </location>
</feature>
<evidence type="ECO:0000259" key="2">
    <source>
        <dbReference type="Pfam" id="PF07727"/>
    </source>
</evidence>
<feature type="region of interest" description="Disordered" evidence="1">
    <location>
        <begin position="755"/>
        <end position="882"/>
    </location>
</feature>
<dbReference type="AlphaFoldDB" id="A0A6L2KCY5"/>
<feature type="compositionally biased region" description="Basic and acidic residues" evidence="1">
    <location>
        <begin position="826"/>
        <end position="837"/>
    </location>
</feature>
<accession>A0A6L2KCY5</accession>
<evidence type="ECO:0000313" key="3">
    <source>
        <dbReference type="EMBL" id="GEU47216.1"/>
    </source>
</evidence>
<organism evidence="3">
    <name type="scientific">Tanacetum cinerariifolium</name>
    <name type="common">Dalmatian daisy</name>
    <name type="synonym">Chrysanthemum cinerariifolium</name>
    <dbReference type="NCBI Taxonomy" id="118510"/>
    <lineage>
        <taxon>Eukaryota</taxon>
        <taxon>Viridiplantae</taxon>
        <taxon>Streptophyta</taxon>
        <taxon>Embryophyta</taxon>
        <taxon>Tracheophyta</taxon>
        <taxon>Spermatophyta</taxon>
        <taxon>Magnoliopsida</taxon>
        <taxon>eudicotyledons</taxon>
        <taxon>Gunneridae</taxon>
        <taxon>Pentapetalae</taxon>
        <taxon>asterids</taxon>
        <taxon>campanulids</taxon>
        <taxon>Asterales</taxon>
        <taxon>Asteraceae</taxon>
        <taxon>Asteroideae</taxon>
        <taxon>Anthemideae</taxon>
        <taxon>Anthemidinae</taxon>
        <taxon>Tanacetum</taxon>
    </lineage>
</organism>
<evidence type="ECO:0000256" key="1">
    <source>
        <dbReference type="SAM" id="MobiDB-lite"/>
    </source>
</evidence>
<feature type="domain" description="Reverse transcriptase Ty1/copia-type" evidence="2">
    <location>
        <begin position="410"/>
        <end position="540"/>
    </location>
</feature>
<feature type="compositionally biased region" description="Polar residues" evidence="1">
    <location>
        <begin position="356"/>
        <end position="378"/>
    </location>
</feature>
<gene>
    <name evidence="3" type="ORF">Tci_019194</name>
</gene>
<dbReference type="Pfam" id="PF07727">
    <property type="entry name" value="RVT_2"/>
    <property type="match status" value="1"/>
</dbReference>
<dbReference type="InterPro" id="IPR013103">
    <property type="entry name" value="RVT_2"/>
</dbReference>
<protein>
    <submittedName>
        <fullName evidence="3">Retrovirus-related Pol polyprotein from transposon TNT 1-94</fullName>
    </submittedName>
</protein>
<dbReference type="EMBL" id="BKCJ010002239">
    <property type="protein sequence ID" value="GEU47216.1"/>
    <property type="molecule type" value="Genomic_DNA"/>
</dbReference>
<name>A0A6L2KCY5_TANCI</name>
<feature type="compositionally biased region" description="Acidic residues" evidence="1">
    <location>
        <begin position="871"/>
        <end position="882"/>
    </location>
</feature>